<evidence type="ECO:0000313" key="2">
    <source>
        <dbReference type="EMBL" id="KAK3108418.1"/>
    </source>
</evidence>
<keyword evidence="3" id="KW-1185">Reference proteome</keyword>
<evidence type="ECO:0000256" key="1">
    <source>
        <dbReference type="SAM" id="MobiDB-lite"/>
    </source>
</evidence>
<feature type="region of interest" description="Disordered" evidence="1">
    <location>
        <begin position="148"/>
        <end position="177"/>
    </location>
</feature>
<proteinExistence type="predicted"/>
<protein>
    <submittedName>
        <fullName evidence="2">Uncharacterized protein</fullName>
    </submittedName>
</protein>
<dbReference type="EMBL" id="VSWD01000001">
    <property type="protein sequence ID" value="KAK3108418.1"/>
    <property type="molecule type" value="Genomic_DNA"/>
</dbReference>
<evidence type="ECO:0000313" key="3">
    <source>
        <dbReference type="Proteomes" id="UP001186944"/>
    </source>
</evidence>
<sequence length="177" mass="20391">MRKKQMRFGKGNDLQLLREVIAKNPFKDRSKWTEIAETLPIDCDARRVRERTLLLVNQHKGKNAESKKKSGIDEAFGEKDQLLDEVLEISEEEEISKKAEKEKAREFEQAGKNIRKKGYGNSISGIDEAYGEKDQLLDEVLEISEEEEISKKAEKEKAREFEQAGKNIRKKGYGNSM</sequence>
<comment type="caution">
    <text evidence="2">The sequence shown here is derived from an EMBL/GenBank/DDBJ whole genome shotgun (WGS) entry which is preliminary data.</text>
</comment>
<name>A0AA88YM00_PINIB</name>
<feature type="compositionally biased region" description="Basic residues" evidence="1">
    <location>
        <begin position="167"/>
        <end position="177"/>
    </location>
</feature>
<feature type="compositionally biased region" description="Basic and acidic residues" evidence="1">
    <location>
        <begin position="149"/>
        <end position="163"/>
    </location>
</feature>
<dbReference type="PANTHER" id="PTHR37558">
    <property type="entry name" value="HTH CENPB-TYPE DOMAIN-CONTAINING PROTEIN"/>
    <property type="match status" value="1"/>
</dbReference>
<gene>
    <name evidence="2" type="ORF">FSP39_007681</name>
</gene>
<dbReference type="AlphaFoldDB" id="A0AA88YM00"/>
<reference evidence="2" key="1">
    <citation type="submission" date="2019-08" db="EMBL/GenBank/DDBJ databases">
        <title>The improved chromosome-level genome for the pearl oyster Pinctada fucata martensii using PacBio sequencing and Hi-C.</title>
        <authorList>
            <person name="Zheng Z."/>
        </authorList>
    </citation>
    <scope>NUCLEOTIDE SEQUENCE</scope>
    <source>
        <strain evidence="2">ZZ-2019</strain>
        <tissue evidence="2">Adductor muscle</tissue>
    </source>
</reference>
<dbReference type="PANTHER" id="PTHR37558:SF1">
    <property type="entry name" value="HTH CENPB-TYPE DOMAIN-CONTAINING PROTEIN"/>
    <property type="match status" value="1"/>
</dbReference>
<organism evidence="2 3">
    <name type="scientific">Pinctada imbricata</name>
    <name type="common">Atlantic pearl-oyster</name>
    <name type="synonym">Pinctada martensii</name>
    <dbReference type="NCBI Taxonomy" id="66713"/>
    <lineage>
        <taxon>Eukaryota</taxon>
        <taxon>Metazoa</taxon>
        <taxon>Spiralia</taxon>
        <taxon>Lophotrochozoa</taxon>
        <taxon>Mollusca</taxon>
        <taxon>Bivalvia</taxon>
        <taxon>Autobranchia</taxon>
        <taxon>Pteriomorphia</taxon>
        <taxon>Pterioida</taxon>
        <taxon>Pterioidea</taxon>
        <taxon>Pteriidae</taxon>
        <taxon>Pinctada</taxon>
    </lineage>
</organism>
<accession>A0AA88YM00</accession>
<dbReference type="Proteomes" id="UP001186944">
    <property type="component" value="Unassembled WGS sequence"/>
</dbReference>